<evidence type="ECO:0000256" key="2">
    <source>
        <dbReference type="SAM" id="SignalP"/>
    </source>
</evidence>
<organism evidence="3 4">
    <name type="scientific">Tanticharoenia sakaeratensis NBRC 103193</name>
    <dbReference type="NCBI Taxonomy" id="1231623"/>
    <lineage>
        <taxon>Bacteria</taxon>
        <taxon>Pseudomonadati</taxon>
        <taxon>Pseudomonadota</taxon>
        <taxon>Alphaproteobacteria</taxon>
        <taxon>Acetobacterales</taxon>
        <taxon>Acetobacteraceae</taxon>
        <taxon>Tanticharoenia</taxon>
    </lineage>
</organism>
<evidence type="ECO:0000313" key="4">
    <source>
        <dbReference type="Proteomes" id="UP000032679"/>
    </source>
</evidence>
<dbReference type="InterPro" id="IPR017850">
    <property type="entry name" value="Alkaline_phosphatase_core_sf"/>
</dbReference>
<dbReference type="STRING" id="1231623.Tasa_012_033"/>
<gene>
    <name evidence="3" type="ORF">Tasa_012_033</name>
</gene>
<sequence>MTKAGLRLAALCTFAACGAARAATGGLEGMPAYDHVVIIEMENRQYGQIIDASPATSPHMTALAHRYNSATRFYGTTHVSQPNYIAMMAGDQHGVVDDDPWYCEADGSKLARDRAIVAGKPDDADMSPGCHPERASGHYVAHHFPGDSLFGQLGRAGISWAMYSQSMPVDPDGTPRPEIPMWPLKSANPDLYSLYASKHNPSVNFDAVRTAPDFRAHNRTDAQFFDDASRGTLPRFSYVVPDLCHDDHGPRGTLTHASECVSTNAGPSPLLTTGDNYVQKIVDAVRASPLWRSSQNVAVVITYDEDDTGSAGVQGCCGYQPIAPGGSRFGAINQGGGQIPTIVITNHGVTGVQDATPYNHYALLRTLEDTFGISDHLGHAALNPAVQPADGSFRQTPVLPMVPLFRLAPHAVTN</sequence>
<dbReference type="Proteomes" id="UP000032679">
    <property type="component" value="Unassembled WGS sequence"/>
</dbReference>
<dbReference type="InterPro" id="IPR007312">
    <property type="entry name" value="Phosphoesterase"/>
</dbReference>
<feature type="signal peptide" evidence="2">
    <location>
        <begin position="1"/>
        <end position="22"/>
    </location>
</feature>
<proteinExistence type="predicted"/>
<keyword evidence="1" id="KW-0378">Hydrolase</keyword>
<feature type="chain" id="PRO_5002307976" evidence="2">
    <location>
        <begin position="23"/>
        <end position="414"/>
    </location>
</feature>
<dbReference type="Pfam" id="PF04185">
    <property type="entry name" value="Phosphoesterase"/>
    <property type="match status" value="1"/>
</dbReference>
<dbReference type="RefSeq" id="WP_048848238.1">
    <property type="nucleotide sequence ID" value="NZ_BALE01000012.1"/>
</dbReference>
<dbReference type="OrthoDB" id="9770871at2"/>
<dbReference type="EMBL" id="BALE01000012">
    <property type="protein sequence ID" value="GAN53857.1"/>
    <property type="molecule type" value="Genomic_DNA"/>
</dbReference>
<dbReference type="AlphaFoldDB" id="A0A0D6MJR5"/>
<dbReference type="Gene3D" id="3.40.720.10">
    <property type="entry name" value="Alkaline Phosphatase, subunit A"/>
    <property type="match status" value="1"/>
</dbReference>
<dbReference type="PANTHER" id="PTHR31956">
    <property type="entry name" value="NON-SPECIFIC PHOSPHOLIPASE C4-RELATED"/>
    <property type="match status" value="1"/>
</dbReference>
<dbReference type="GO" id="GO:0016788">
    <property type="term" value="F:hydrolase activity, acting on ester bonds"/>
    <property type="evidence" value="ECO:0007669"/>
    <property type="project" value="InterPro"/>
</dbReference>
<dbReference type="GO" id="GO:0009395">
    <property type="term" value="P:phospholipid catabolic process"/>
    <property type="evidence" value="ECO:0007669"/>
    <property type="project" value="TreeGrafter"/>
</dbReference>
<name>A0A0D6MJR5_9PROT</name>
<evidence type="ECO:0000256" key="1">
    <source>
        <dbReference type="ARBA" id="ARBA00022801"/>
    </source>
</evidence>
<keyword evidence="4" id="KW-1185">Reference proteome</keyword>
<reference evidence="3 4" key="1">
    <citation type="submission" date="2012-10" db="EMBL/GenBank/DDBJ databases">
        <title>Genome sequencing of Tanticharoenia sakaeratensis NBRC 103193.</title>
        <authorList>
            <person name="Azuma Y."/>
            <person name="Hadano H."/>
            <person name="Hirakawa H."/>
            <person name="Matsushita K."/>
        </authorList>
    </citation>
    <scope>NUCLEOTIDE SEQUENCE [LARGE SCALE GENOMIC DNA]</scope>
    <source>
        <strain evidence="3 4">NBRC 103193</strain>
    </source>
</reference>
<protein>
    <submittedName>
        <fullName evidence="3">Phosphoesterase</fullName>
    </submittedName>
</protein>
<keyword evidence="2" id="KW-0732">Signal</keyword>
<comment type="caution">
    <text evidence="3">The sequence shown here is derived from an EMBL/GenBank/DDBJ whole genome shotgun (WGS) entry which is preliminary data.</text>
</comment>
<accession>A0A0D6MJR5</accession>
<dbReference type="PANTHER" id="PTHR31956:SF8">
    <property type="entry name" value="ACID PHOSPHATASE PHOA (AFU_ORTHOLOGUE AFUA_1G03570)"/>
    <property type="match status" value="1"/>
</dbReference>
<evidence type="ECO:0000313" key="3">
    <source>
        <dbReference type="EMBL" id="GAN53857.1"/>
    </source>
</evidence>